<keyword evidence="2" id="KW-1185">Reference proteome</keyword>
<organism evidence="1 2">
    <name type="scientific">Durusdinium trenchii</name>
    <dbReference type="NCBI Taxonomy" id="1381693"/>
    <lineage>
        <taxon>Eukaryota</taxon>
        <taxon>Sar</taxon>
        <taxon>Alveolata</taxon>
        <taxon>Dinophyceae</taxon>
        <taxon>Suessiales</taxon>
        <taxon>Symbiodiniaceae</taxon>
        <taxon>Durusdinium</taxon>
    </lineage>
</organism>
<protein>
    <submittedName>
        <fullName evidence="1">Uncharacterized protein</fullName>
    </submittedName>
</protein>
<dbReference type="Proteomes" id="UP001642484">
    <property type="component" value="Unassembled WGS sequence"/>
</dbReference>
<accession>A0ABP0P697</accession>
<gene>
    <name evidence="1" type="ORF">CCMP2556_LOCUS34990</name>
</gene>
<evidence type="ECO:0000313" key="2">
    <source>
        <dbReference type="Proteomes" id="UP001642484"/>
    </source>
</evidence>
<name>A0ABP0P697_9DINO</name>
<feature type="non-terminal residue" evidence="1">
    <location>
        <position position="1"/>
    </location>
</feature>
<evidence type="ECO:0000313" key="1">
    <source>
        <dbReference type="EMBL" id="CAK9071138.1"/>
    </source>
</evidence>
<reference evidence="1 2" key="1">
    <citation type="submission" date="2024-02" db="EMBL/GenBank/DDBJ databases">
        <authorList>
            <person name="Chen Y."/>
            <person name="Shah S."/>
            <person name="Dougan E. K."/>
            <person name="Thang M."/>
            <person name="Chan C."/>
        </authorList>
    </citation>
    <scope>NUCLEOTIDE SEQUENCE [LARGE SCALE GENOMIC DNA]</scope>
</reference>
<comment type="caution">
    <text evidence="1">The sequence shown here is derived from an EMBL/GenBank/DDBJ whole genome shotgun (WGS) entry which is preliminary data.</text>
</comment>
<proteinExistence type="predicted"/>
<dbReference type="EMBL" id="CAXAMN010022591">
    <property type="protein sequence ID" value="CAK9071138.1"/>
    <property type="molecule type" value="Genomic_DNA"/>
</dbReference>
<sequence length="288" mass="32288">QAGPWQIRDALNGWRECGEVKVLQGPLSFPPVLYLVTEQRDSVYELMKSEFLNGQPLWRCNDRGTETWLYSTSDGFWCLSQKDRLFSPDGYRQKDPDGVSLLASWEPQLAQPTRQPCAVPLGHRGLKEFPSLFGCSLGTLASSQPHGGSMPHFCEEWQVQCSRGWEPSSALLQTNPPESLPVLHVEAVDGIVLGHEHLLGTYWKEGELLHHRPVWRPSGSKDGPLLFSTRDGHWLLEVHETDEATSGFRCERASSLRVTALKRGVMLGVYESVPGATGTWRLSRPKET</sequence>